<protein>
    <submittedName>
        <fullName evidence="3">Oidioi.mRNA.OKI2018_I69.XSR.g14898.t1.cds</fullName>
    </submittedName>
</protein>
<sequence length="531" mass="59166">MKLLSFVLAIGADGKKPNKFEELDRSGKIMMKKAIAEGLLTSSTIKHSSAAGPNIGTIRSVPNSLKKQQICMDIPTVAEIRSAKKSNPQEEKLKKRITLKTIQAVMDGSYEEWMHHLTQNEYPVPTLDLPVDYSHEHFDYLDLGKDMIEIGTNSFTLASIVRMRPDPTLPADYTNRGSRILSKRNDAGQGFELVAPSFYTGSVSLFMGNDVKEPGHLDFGRSRLPDNTWLCIGTSVDRDNFGDDIAHIVPFVNGFSDGPGTSIKMNGSLASNASMILGNGLDDSGHLIPGRKDRTLDEKPRFGQQFEGDISSILYWDRALTHKELRMMCRQKLAAIGVSTGKCPKGYEQFDCRCYKIVDQELMSFKDAANFCKAEGAKLARPKTEQQQDFLEILMQQSHMETFWIGIDDIEIDGLHVWSDGTVLDYSGGHFNRYPTGAPDKVYTSEDCVEEIKSRSGFYWNDENCFKANAFACELDEIVDNCEPLVTPPPEILPIQMLDQPFSVLKSAGIQPAFLKSAGRRKGRDTSNDSN</sequence>
<dbReference type="CDD" id="cd00037">
    <property type="entry name" value="CLECT"/>
    <property type="match status" value="1"/>
</dbReference>
<evidence type="ECO:0000313" key="3">
    <source>
        <dbReference type="EMBL" id="CAG5097028.1"/>
    </source>
</evidence>
<evidence type="ECO:0000313" key="4">
    <source>
        <dbReference type="Proteomes" id="UP001158576"/>
    </source>
</evidence>
<proteinExistence type="predicted"/>
<dbReference type="InterPro" id="IPR018378">
    <property type="entry name" value="C-type_lectin_CS"/>
</dbReference>
<dbReference type="EMBL" id="OU015569">
    <property type="protein sequence ID" value="CAG5097028.1"/>
    <property type="molecule type" value="Genomic_DNA"/>
</dbReference>
<dbReference type="InterPro" id="IPR050801">
    <property type="entry name" value="Ca-Dep_Lectins_ImmuneDev"/>
</dbReference>
<name>A0ABN7SK62_OIKDI</name>
<dbReference type="SUPFAM" id="SSF56436">
    <property type="entry name" value="C-type lectin-like"/>
    <property type="match status" value="1"/>
</dbReference>
<dbReference type="PANTHER" id="PTHR22801:SF63">
    <property type="entry name" value="C-TYPE LECTIN DOMAIN-CONTAINING PROTEIN"/>
    <property type="match status" value="1"/>
</dbReference>
<dbReference type="PROSITE" id="PS00615">
    <property type="entry name" value="C_TYPE_LECTIN_1"/>
    <property type="match status" value="1"/>
</dbReference>
<dbReference type="PANTHER" id="PTHR22801">
    <property type="entry name" value="LITHOSTATHINE"/>
    <property type="match status" value="1"/>
</dbReference>
<dbReference type="InterPro" id="IPR001304">
    <property type="entry name" value="C-type_lectin-like"/>
</dbReference>
<dbReference type="Pfam" id="PF00059">
    <property type="entry name" value="Lectin_C"/>
    <property type="match status" value="1"/>
</dbReference>
<dbReference type="InterPro" id="IPR013320">
    <property type="entry name" value="ConA-like_dom_sf"/>
</dbReference>
<dbReference type="SMART" id="SM00034">
    <property type="entry name" value="CLECT"/>
    <property type="match status" value="1"/>
</dbReference>
<dbReference type="InterPro" id="IPR016186">
    <property type="entry name" value="C-type_lectin-like/link_sf"/>
</dbReference>
<feature type="domain" description="C-type lectin" evidence="2">
    <location>
        <begin position="350"/>
        <end position="474"/>
    </location>
</feature>
<dbReference type="InterPro" id="IPR016187">
    <property type="entry name" value="CTDL_fold"/>
</dbReference>
<accession>A0ABN7SK62</accession>
<dbReference type="PROSITE" id="PS50041">
    <property type="entry name" value="C_TYPE_LECTIN_2"/>
    <property type="match status" value="1"/>
</dbReference>
<keyword evidence="1" id="KW-1015">Disulfide bond</keyword>
<dbReference type="Gene3D" id="3.10.100.10">
    <property type="entry name" value="Mannose-Binding Protein A, subunit A"/>
    <property type="match status" value="1"/>
</dbReference>
<evidence type="ECO:0000256" key="1">
    <source>
        <dbReference type="ARBA" id="ARBA00023157"/>
    </source>
</evidence>
<dbReference type="Gene3D" id="2.60.120.200">
    <property type="match status" value="1"/>
</dbReference>
<reference evidence="3 4" key="1">
    <citation type="submission" date="2021-04" db="EMBL/GenBank/DDBJ databases">
        <authorList>
            <person name="Bliznina A."/>
        </authorList>
    </citation>
    <scope>NUCLEOTIDE SEQUENCE [LARGE SCALE GENOMIC DNA]</scope>
</reference>
<dbReference type="SUPFAM" id="SSF49899">
    <property type="entry name" value="Concanavalin A-like lectins/glucanases"/>
    <property type="match status" value="1"/>
</dbReference>
<organism evidence="3 4">
    <name type="scientific">Oikopleura dioica</name>
    <name type="common">Tunicate</name>
    <dbReference type="NCBI Taxonomy" id="34765"/>
    <lineage>
        <taxon>Eukaryota</taxon>
        <taxon>Metazoa</taxon>
        <taxon>Chordata</taxon>
        <taxon>Tunicata</taxon>
        <taxon>Appendicularia</taxon>
        <taxon>Copelata</taxon>
        <taxon>Oikopleuridae</taxon>
        <taxon>Oikopleura</taxon>
    </lineage>
</organism>
<keyword evidence="4" id="KW-1185">Reference proteome</keyword>
<dbReference type="Proteomes" id="UP001158576">
    <property type="component" value="Chromosome XSR"/>
</dbReference>
<evidence type="ECO:0000259" key="2">
    <source>
        <dbReference type="PROSITE" id="PS50041"/>
    </source>
</evidence>
<gene>
    <name evidence="3" type="ORF">OKIOD_LOCUS6456</name>
</gene>